<dbReference type="KEGG" id="aaf:AURANDRAFT_25681"/>
<evidence type="ECO:0000256" key="7">
    <source>
        <dbReference type="ARBA" id="ARBA00022729"/>
    </source>
</evidence>
<dbReference type="GO" id="GO:0015035">
    <property type="term" value="F:protein-disulfide reductase activity"/>
    <property type="evidence" value="ECO:0007669"/>
    <property type="project" value="InterPro"/>
</dbReference>
<feature type="binding site" evidence="17">
    <location>
        <position position="155"/>
    </location>
    <ligand>
        <name>FAD</name>
        <dbReference type="ChEBI" id="CHEBI:57692"/>
    </ligand>
</feature>
<feature type="binding site" evidence="17">
    <location>
        <position position="234"/>
    </location>
    <ligand>
        <name>FAD</name>
        <dbReference type="ChEBI" id="CHEBI:57692"/>
    </ligand>
</feature>
<comment type="subcellular location">
    <subcellularLocation>
        <location evidence="2">Endoplasmic reticulum membrane</location>
        <topology evidence="2">Peripheral membrane protein</topology>
        <orientation evidence="2">Lumenal side</orientation>
    </subcellularLocation>
</comment>
<feature type="disulfide bond" description="Redox-active" evidence="18">
    <location>
        <begin position="333"/>
        <end position="336"/>
    </location>
</feature>
<evidence type="ECO:0000313" key="20">
    <source>
        <dbReference type="EMBL" id="EGB08764.1"/>
    </source>
</evidence>
<dbReference type="GO" id="GO:0016972">
    <property type="term" value="F:thiol oxidase activity"/>
    <property type="evidence" value="ECO:0007669"/>
    <property type="project" value="InterPro"/>
</dbReference>
<evidence type="ECO:0000256" key="1">
    <source>
        <dbReference type="ARBA" id="ARBA00001974"/>
    </source>
</evidence>
<keyword evidence="21" id="KW-1185">Reference proteome</keyword>
<evidence type="ECO:0000256" key="18">
    <source>
        <dbReference type="PIRSR" id="PIRSR017205-3"/>
    </source>
</evidence>
<dbReference type="GO" id="GO:0034975">
    <property type="term" value="P:protein folding in endoplasmic reticulum"/>
    <property type="evidence" value="ECO:0007669"/>
    <property type="project" value="InterPro"/>
</dbReference>
<dbReference type="PANTHER" id="PTHR12613">
    <property type="entry name" value="ERO1-RELATED"/>
    <property type="match status" value="1"/>
</dbReference>
<dbReference type="OrthoDB" id="269384at2759"/>
<keyword evidence="8" id="KW-0256">Endoplasmic reticulum</keyword>
<evidence type="ECO:0000256" key="14">
    <source>
        <dbReference type="ARBA" id="ARBA00023180"/>
    </source>
</evidence>
<gene>
    <name evidence="20" type="ORF">AURANDRAFT_25681</name>
</gene>
<dbReference type="SUPFAM" id="SSF110019">
    <property type="entry name" value="ERO1-like"/>
    <property type="match status" value="1"/>
</dbReference>
<evidence type="ECO:0000256" key="12">
    <source>
        <dbReference type="ARBA" id="ARBA00023136"/>
    </source>
</evidence>
<feature type="active site" description="Nucleophile" evidence="16">
    <location>
        <position position="333"/>
    </location>
</feature>
<evidence type="ECO:0000256" key="16">
    <source>
        <dbReference type="PIRSR" id="PIRSR017205-1"/>
    </source>
</evidence>
<keyword evidence="19" id="KW-0812">Transmembrane</keyword>
<feature type="binding site" evidence="17">
    <location>
        <position position="166"/>
    </location>
    <ligand>
        <name>FAD</name>
        <dbReference type="ChEBI" id="CHEBI:57692"/>
    </ligand>
</feature>
<evidence type="ECO:0000256" key="10">
    <source>
        <dbReference type="ARBA" id="ARBA00022982"/>
    </source>
</evidence>
<dbReference type="InParanoid" id="F0Y872"/>
<feature type="active site" evidence="16">
    <location>
        <position position="336"/>
    </location>
</feature>
<proteinExistence type="inferred from homology"/>
<evidence type="ECO:0000256" key="6">
    <source>
        <dbReference type="ARBA" id="ARBA00022630"/>
    </source>
</evidence>
<dbReference type="AlphaFoldDB" id="F0Y872"/>
<feature type="disulfide bond" description="Redox-active" evidence="18">
    <location>
        <begin position="59"/>
        <end position="64"/>
    </location>
</feature>
<keyword evidence="5" id="KW-0813">Transport</keyword>
<evidence type="ECO:0000256" key="19">
    <source>
        <dbReference type="SAM" id="Phobius"/>
    </source>
</evidence>
<keyword evidence="19" id="KW-1133">Transmembrane helix</keyword>
<keyword evidence="15" id="KW-0676">Redox-active center</keyword>
<evidence type="ECO:0000256" key="15">
    <source>
        <dbReference type="ARBA" id="ARBA00023284"/>
    </source>
</evidence>
<evidence type="ECO:0000256" key="13">
    <source>
        <dbReference type="ARBA" id="ARBA00023157"/>
    </source>
</evidence>
<dbReference type="GO" id="GO:0005789">
    <property type="term" value="C:endoplasmic reticulum membrane"/>
    <property type="evidence" value="ECO:0007669"/>
    <property type="project" value="UniProtKB-SubCell"/>
</dbReference>
<evidence type="ECO:0000256" key="8">
    <source>
        <dbReference type="ARBA" id="ARBA00022824"/>
    </source>
</evidence>
<dbReference type="InterPro" id="IPR037192">
    <property type="entry name" value="ERO1-like_sf"/>
</dbReference>
<keyword evidence="14" id="KW-0325">Glycoprotein</keyword>
<reference evidence="20 21" key="1">
    <citation type="journal article" date="2011" name="Proc. Natl. Acad. Sci. U.S.A.">
        <title>Niche of harmful alga Aureococcus anophagefferens revealed through ecogenomics.</title>
        <authorList>
            <person name="Gobler C.J."/>
            <person name="Berry D.L."/>
            <person name="Dyhrman S.T."/>
            <person name="Wilhelm S.W."/>
            <person name="Salamov A."/>
            <person name="Lobanov A.V."/>
            <person name="Zhang Y."/>
            <person name="Collier J.L."/>
            <person name="Wurch L.L."/>
            <person name="Kustka A.B."/>
            <person name="Dill B.D."/>
            <person name="Shah M."/>
            <person name="VerBerkmoes N.C."/>
            <person name="Kuo A."/>
            <person name="Terry A."/>
            <person name="Pangilinan J."/>
            <person name="Lindquist E.A."/>
            <person name="Lucas S."/>
            <person name="Paulsen I.T."/>
            <person name="Hattenrath-Lehmann T.K."/>
            <person name="Talmage S.C."/>
            <person name="Walker E.A."/>
            <person name="Koch F."/>
            <person name="Burson A.M."/>
            <person name="Marcoval M.A."/>
            <person name="Tang Y.Z."/>
            <person name="Lecleir G.R."/>
            <person name="Coyne K.J."/>
            <person name="Berg G.M."/>
            <person name="Bertrand E.M."/>
            <person name="Saito M.A."/>
            <person name="Gladyshev V.N."/>
            <person name="Grigoriev I.V."/>
        </authorList>
    </citation>
    <scope>NUCLEOTIDE SEQUENCE [LARGE SCALE GENOMIC DNA]</scope>
    <source>
        <strain evidence="21">CCMP 1984</strain>
    </source>
</reference>
<comment type="subunit">
    <text evidence="4">May function both as a monomer and a homodimer.</text>
</comment>
<evidence type="ECO:0000256" key="9">
    <source>
        <dbReference type="ARBA" id="ARBA00022827"/>
    </source>
</evidence>
<evidence type="ECO:0000256" key="11">
    <source>
        <dbReference type="ARBA" id="ARBA00023002"/>
    </source>
</evidence>
<evidence type="ECO:0000256" key="17">
    <source>
        <dbReference type="PIRSR" id="PIRSR017205-2"/>
    </source>
</evidence>
<dbReference type="OMA" id="CYKDRLH"/>
<evidence type="ECO:0000256" key="5">
    <source>
        <dbReference type="ARBA" id="ARBA00022448"/>
    </source>
</evidence>
<keyword evidence="9 17" id="KW-0274">FAD</keyword>
<dbReference type="Pfam" id="PF04137">
    <property type="entry name" value="ERO1"/>
    <property type="match status" value="1"/>
</dbReference>
<keyword evidence="10" id="KW-0249">Electron transport</keyword>
<dbReference type="EMBL" id="GL833127">
    <property type="protein sequence ID" value="EGB08764.1"/>
    <property type="molecule type" value="Genomic_DNA"/>
</dbReference>
<sequence length="430" mass="47919">MAPREGAVEDCRCDFETADDATSEFFGPLLRDLTRRSFFRYFKVALDRPCPYWPDDGMCARRECAVESCADDEVPAPWLEEERNRSEWRGRGGGDALPGFLCEAVDAGPDAAVDRSFAATVDWSESGGDEVWIDQPDDESGMIYVDLKANPEGHTGYDGEPARRIWRAIYEENCFDLDEAPSPKEQLGQCLERRVFYKLVSGLQASISTHIATSDFGFWDVSSPFVNDALFVDRVGGHRDRLDNLYFAYLFVLRAVTRAGAELVDYDYATGDAADDAMTAALVRRLTLLFAAPEDARMSPLERALAREHVDELRGQFLSRFRNVSQIMDCVTCERCRLWGKLQILGLGTALKILLADGDAFGLGVLQRNEVVALVNTLAQLAKSVDSIRAWQKRDVRRATAKMAALAGLGLVVSAVFARLAWRRARPKAD</sequence>
<dbReference type="FunCoup" id="F0Y872">
    <property type="interactions" value="96"/>
</dbReference>
<dbReference type="InterPro" id="IPR007266">
    <property type="entry name" value="Ero1"/>
</dbReference>
<feature type="binding site" evidence="17">
    <location>
        <position position="201"/>
    </location>
    <ligand>
        <name>FAD</name>
        <dbReference type="ChEBI" id="CHEBI:57692"/>
    </ligand>
</feature>
<evidence type="ECO:0000256" key="2">
    <source>
        <dbReference type="ARBA" id="ARBA00004367"/>
    </source>
</evidence>
<dbReference type="Proteomes" id="UP000002729">
    <property type="component" value="Unassembled WGS sequence"/>
</dbReference>
<evidence type="ECO:0008006" key="22">
    <source>
        <dbReference type="Google" id="ProtNLM"/>
    </source>
</evidence>
<keyword evidence="12 19" id="KW-0472">Membrane</keyword>
<dbReference type="PANTHER" id="PTHR12613:SF0">
    <property type="entry name" value="ERO1-LIKE PROTEIN"/>
    <property type="match status" value="1"/>
</dbReference>
<dbReference type="PIRSF" id="PIRSF017205">
    <property type="entry name" value="ERO1"/>
    <property type="match status" value="1"/>
</dbReference>
<dbReference type="eggNOG" id="KOG2608">
    <property type="taxonomic scope" value="Eukaryota"/>
</dbReference>
<keyword evidence="6" id="KW-0285">Flavoprotein</keyword>
<keyword evidence="13 18" id="KW-1015">Disulfide bond</keyword>
<dbReference type="GO" id="GO:0071949">
    <property type="term" value="F:FAD binding"/>
    <property type="evidence" value="ECO:0007669"/>
    <property type="project" value="InterPro"/>
</dbReference>
<comment type="cofactor">
    <cofactor evidence="1 17">
        <name>FAD</name>
        <dbReference type="ChEBI" id="CHEBI:57692"/>
    </cofactor>
</comment>
<feature type="transmembrane region" description="Helical" evidence="19">
    <location>
        <begin position="403"/>
        <end position="422"/>
    </location>
</feature>
<evidence type="ECO:0000256" key="4">
    <source>
        <dbReference type="ARBA" id="ARBA00011802"/>
    </source>
</evidence>
<dbReference type="GeneID" id="20220090"/>
<keyword evidence="11" id="KW-0560">Oxidoreductase</keyword>
<dbReference type="RefSeq" id="XP_009036749.1">
    <property type="nucleotide sequence ID" value="XM_009038501.1"/>
</dbReference>
<accession>F0Y872</accession>
<evidence type="ECO:0000313" key="21">
    <source>
        <dbReference type="Proteomes" id="UP000002729"/>
    </source>
</evidence>
<keyword evidence="7" id="KW-0732">Signal</keyword>
<evidence type="ECO:0000256" key="3">
    <source>
        <dbReference type="ARBA" id="ARBA00008277"/>
    </source>
</evidence>
<organism evidence="21">
    <name type="scientific">Aureococcus anophagefferens</name>
    <name type="common">Harmful bloom alga</name>
    <dbReference type="NCBI Taxonomy" id="44056"/>
    <lineage>
        <taxon>Eukaryota</taxon>
        <taxon>Sar</taxon>
        <taxon>Stramenopiles</taxon>
        <taxon>Ochrophyta</taxon>
        <taxon>Pelagophyceae</taxon>
        <taxon>Pelagomonadales</taxon>
        <taxon>Pelagomonadaceae</taxon>
        <taxon>Aureococcus</taxon>
    </lineage>
</organism>
<comment type="similarity">
    <text evidence="3">Belongs to the EROs family.</text>
</comment>
<protein>
    <recommendedName>
        <fullName evidence="22">Endoplasmic reticulum oxidoreductin</fullName>
    </recommendedName>
</protein>
<name>F0Y872_AURAN</name>